<dbReference type="PANTHER" id="PTHR48177:SF1">
    <property type="entry name" value="PLASMANYLETHANOLAMINE DESATURASE 1"/>
    <property type="match status" value="1"/>
</dbReference>
<feature type="transmembrane region" description="Helical" evidence="6">
    <location>
        <begin position="99"/>
        <end position="117"/>
    </location>
</feature>
<evidence type="ECO:0000256" key="1">
    <source>
        <dbReference type="ARBA" id="ARBA00004141"/>
    </source>
</evidence>
<feature type="domain" description="Lipid desaturase" evidence="7">
    <location>
        <begin position="51"/>
        <end position="212"/>
    </location>
</feature>
<comment type="subcellular location">
    <subcellularLocation>
        <location evidence="1">Membrane</location>
        <topology evidence="1">Multi-pass membrane protein</topology>
    </subcellularLocation>
</comment>
<evidence type="ECO:0000256" key="2">
    <source>
        <dbReference type="ARBA" id="ARBA00007620"/>
    </source>
</evidence>
<evidence type="ECO:0000256" key="5">
    <source>
        <dbReference type="ARBA" id="ARBA00023136"/>
    </source>
</evidence>
<evidence type="ECO:0000256" key="3">
    <source>
        <dbReference type="ARBA" id="ARBA00022692"/>
    </source>
</evidence>
<dbReference type="GO" id="GO:0016020">
    <property type="term" value="C:membrane"/>
    <property type="evidence" value="ECO:0007669"/>
    <property type="project" value="UniProtKB-SubCell"/>
</dbReference>
<dbReference type="EMBL" id="CP036282">
    <property type="protein sequence ID" value="QDL54876.1"/>
    <property type="molecule type" value="Genomic_DNA"/>
</dbReference>
<reference evidence="9" key="2">
    <citation type="journal article" date="2020" name="Int. J. Syst. Evol. Microbiol.">
        <title>Genomic insights into a novel species Rhodoferax aquaticus sp. nov., isolated from freshwater.</title>
        <authorList>
            <person name="Li T."/>
            <person name="Zhuo Y."/>
            <person name="Jin C.Z."/>
            <person name="Wu X."/>
            <person name="Ko S.R."/>
            <person name="Jin F.J."/>
            <person name="Ahn C.Y."/>
            <person name="Oh H.M."/>
            <person name="Lee H.G."/>
            <person name="Jin L."/>
        </authorList>
    </citation>
    <scope>NUCLEOTIDE SEQUENCE [LARGE SCALE GENOMIC DNA]</scope>
    <source>
        <strain evidence="9">Gr-4</strain>
    </source>
</reference>
<dbReference type="RefSeq" id="WP_142812036.1">
    <property type="nucleotide sequence ID" value="NZ_CP036282.1"/>
</dbReference>
<organism evidence="8 9">
    <name type="scientific">Rhodoferax aquaticus</name>
    <dbReference type="NCBI Taxonomy" id="2527691"/>
    <lineage>
        <taxon>Bacteria</taxon>
        <taxon>Pseudomonadati</taxon>
        <taxon>Pseudomonadota</taxon>
        <taxon>Betaproteobacteria</taxon>
        <taxon>Burkholderiales</taxon>
        <taxon>Comamonadaceae</taxon>
        <taxon>Rhodoferax</taxon>
    </lineage>
</organism>
<feature type="transmembrane region" description="Helical" evidence="6">
    <location>
        <begin position="129"/>
        <end position="148"/>
    </location>
</feature>
<keyword evidence="5 6" id="KW-0472">Membrane</keyword>
<keyword evidence="4 6" id="KW-1133">Transmembrane helix</keyword>
<proteinExistence type="inferred from homology"/>
<evidence type="ECO:0000313" key="8">
    <source>
        <dbReference type="EMBL" id="QDL54876.1"/>
    </source>
</evidence>
<dbReference type="InterPro" id="IPR019547">
    <property type="entry name" value="Lipid_desat"/>
</dbReference>
<sequence>MGVLQRYAVRALEGMGLLLFSAMVLDALVQLHRALPLWAWSFALLAIPVAYFCADLLTGVIHWVCDSFGSERTPLWGPLLVGPFRRHHRDPLEITRISLLENLGASAIAGALVLAAWQPQPLEGALAQFATLCGVWTLVFAVVSNLFHRWAHMPSKRKPGWMLVLQTKKLLLDTPTHLRHHRKPYRVNYCILNGWANPVSNRVPWPRLEAALARLGIPTNFD</sequence>
<comment type="similarity">
    <text evidence="2">Belongs to the fatty acid desaturase CarF family.</text>
</comment>
<dbReference type="KEGG" id="rhg:EXZ61_12265"/>
<feature type="transmembrane region" description="Helical" evidence="6">
    <location>
        <begin position="12"/>
        <end position="31"/>
    </location>
</feature>
<evidence type="ECO:0000256" key="4">
    <source>
        <dbReference type="ARBA" id="ARBA00022989"/>
    </source>
</evidence>
<feature type="transmembrane region" description="Helical" evidence="6">
    <location>
        <begin position="37"/>
        <end position="65"/>
    </location>
</feature>
<dbReference type="PANTHER" id="PTHR48177">
    <property type="entry name" value="TRANSMEMBRANE PROTEIN 189"/>
    <property type="match status" value="1"/>
</dbReference>
<name>A0A515EQF4_9BURK</name>
<evidence type="ECO:0000259" key="7">
    <source>
        <dbReference type="Pfam" id="PF10520"/>
    </source>
</evidence>
<dbReference type="GO" id="GO:0016491">
    <property type="term" value="F:oxidoreductase activity"/>
    <property type="evidence" value="ECO:0007669"/>
    <property type="project" value="TreeGrafter"/>
</dbReference>
<keyword evidence="3 6" id="KW-0812">Transmembrane</keyword>
<accession>A0A515EQF4</accession>
<dbReference type="AlphaFoldDB" id="A0A515EQF4"/>
<evidence type="ECO:0000256" key="6">
    <source>
        <dbReference type="SAM" id="Phobius"/>
    </source>
</evidence>
<reference evidence="9" key="1">
    <citation type="submission" date="2019-02" db="EMBL/GenBank/DDBJ databases">
        <title>Complete genome sequence of Rhodoferax sp. Gr-4.</title>
        <authorList>
            <person name="Jin L."/>
        </authorList>
    </citation>
    <scope>NUCLEOTIDE SEQUENCE [LARGE SCALE GENOMIC DNA]</scope>
    <source>
        <strain evidence="9">Gr-4</strain>
    </source>
</reference>
<dbReference type="Pfam" id="PF10520">
    <property type="entry name" value="Lipid_desat"/>
    <property type="match status" value="1"/>
</dbReference>
<keyword evidence="9" id="KW-1185">Reference proteome</keyword>
<gene>
    <name evidence="8" type="ORF">EXZ61_12265</name>
</gene>
<protein>
    <recommendedName>
        <fullName evidence="7">Lipid desaturase domain-containing protein</fullName>
    </recommendedName>
</protein>
<dbReference type="InterPro" id="IPR052601">
    <property type="entry name" value="Plasmalogen_desaturase"/>
</dbReference>
<dbReference type="Proteomes" id="UP000317365">
    <property type="component" value="Chromosome"/>
</dbReference>
<evidence type="ECO:0000313" key="9">
    <source>
        <dbReference type="Proteomes" id="UP000317365"/>
    </source>
</evidence>